<sequence length="433" mass="49336">MSALLYFSCRMEADEIVSSIKNQLPVSLHQVAGLPGPSIFKVRPDLRKENLGVFDPKVISIGPYHHGKPSLAPMETVKRRLVKQLLDRCVAGILERCVTTVLGAEVLVRAEYAAKISQERQEFVELMVIDSFFLIEFMWLYHLGRIEHLACELSSVNCSIYLVVNDLVLIENQIPFSVLNRLRLAIMNHHRDRLFDPLPSLIQLGSCILKMAGLEVDTEIFHLLDLSHSSYKHVHNISDFRHLGFSENIPCARELQEAGVRLKKRGFVGHYTKNLLRASFKNGTLEIPTFSVDESTHSIFKNLVVYEQCRRDKESPFTSYALFLSNIVTTEEDVAILRQHGILRSKLGSDQEVAHIFSTILKGVRLNYDRHHYVELFADVNKFCQSVLPRWRAALVKDYFNNPWTSISVLTAILVLVFSGLQTIYTVLDHYGG</sequence>
<dbReference type="OrthoDB" id="591587at2759"/>
<reference evidence="3" key="1">
    <citation type="submission" date="2020-02" db="EMBL/GenBank/DDBJ databases">
        <authorList>
            <person name="Scholz U."/>
            <person name="Mascher M."/>
            <person name="Fiebig A."/>
        </authorList>
    </citation>
    <scope>NUCLEOTIDE SEQUENCE</scope>
</reference>
<proteinExistence type="predicted"/>
<name>A0A7I8KZM1_SPIIN</name>
<evidence type="ECO:0000313" key="4">
    <source>
        <dbReference type="Proteomes" id="UP000663760"/>
    </source>
</evidence>
<dbReference type="EMBL" id="LR743591">
    <property type="protein sequence ID" value="CAA2618864.1"/>
    <property type="molecule type" value="Genomic_DNA"/>
</dbReference>
<dbReference type="PANTHER" id="PTHR31170:SF25">
    <property type="entry name" value="BNAA09G04570D PROTEIN"/>
    <property type="match status" value="1"/>
</dbReference>
<dbReference type="Pfam" id="PF03140">
    <property type="entry name" value="DUF247"/>
    <property type="match status" value="1"/>
</dbReference>
<dbReference type="InterPro" id="IPR004158">
    <property type="entry name" value="DUF247_pln"/>
</dbReference>
<gene>
    <name evidence="1" type="ORF">SI7747_04005031</name>
    <name evidence="2" type="ORF">SI8410_10013894</name>
    <name evidence="3" type="ORF">SI8410_10013898</name>
</gene>
<evidence type="ECO:0000313" key="2">
    <source>
        <dbReference type="EMBL" id="CAA7403216.1"/>
    </source>
</evidence>
<dbReference type="EMBL" id="LR746273">
    <property type="protein sequence ID" value="CAA7403220.1"/>
    <property type="molecule type" value="Genomic_DNA"/>
</dbReference>
<dbReference type="Proteomes" id="UP000663760">
    <property type="component" value="Chromosome 10"/>
</dbReference>
<dbReference type="AlphaFoldDB" id="A0A7I8KZM1"/>
<accession>A0A7I8KZM1</accession>
<dbReference type="EMBL" id="LR746273">
    <property type="protein sequence ID" value="CAA7403216.1"/>
    <property type="molecule type" value="Genomic_DNA"/>
</dbReference>
<organism evidence="3 4">
    <name type="scientific">Spirodela intermedia</name>
    <name type="common">Intermediate duckweed</name>
    <dbReference type="NCBI Taxonomy" id="51605"/>
    <lineage>
        <taxon>Eukaryota</taxon>
        <taxon>Viridiplantae</taxon>
        <taxon>Streptophyta</taxon>
        <taxon>Embryophyta</taxon>
        <taxon>Tracheophyta</taxon>
        <taxon>Spermatophyta</taxon>
        <taxon>Magnoliopsida</taxon>
        <taxon>Liliopsida</taxon>
        <taxon>Araceae</taxon>
        <taxon>Lemnoideae</taxon>
        <taxon>Spirodela</taxon>
    </lineage>
</organism>
<evidence type="ECO:0000313" key="3">
    <source>
        <dbReference type="EMBL" id="CAA7403220.1"/>
    </source>
</evidence>
<dbReference type="PANTHER" id="PTHR31170">
    <property type="entry name" value="BNAC04G53230D PROTEIN"/>
    <property type="match status" value="1"/>
</dbReference>
<evidence type="ECO:0000313" key="1">
    <source>
        <dbReference type="EMBL" id="CAA2618864.1"/>
    </source>
</evidence>
<keyword evidence="4" id="KW-1185">Reference proteome</keyword>
<protein>
    <submittedName>
        <fullName evidence="3">Uncharacterized protein</fullName>
    </submittedName>
</protein>